<protein>
    <recommendedName>
        <fullName evidence="3">DUF4625 domain-containing protein</fullName>
    </recommendedName>
</protein>
<sequence length="162" mass="18311">MKKSIFGLLVLALTSCNPVGENLGETALSDEGISSIENLDLKKGDEVVFWSKMATRKDSTFSKLKVKYSISCNNKIIEFDSLYIAEGNHTINSKTEMSEVTHFTSTGKDSIVYVKNWEFEIENQSFKIPQDGKYNFDFKLDTREVDFTAKNNTSAALIIRKK</sequence>
<organism evidence="1 2">
    <name type="scientific">Flavobacterium procerum</name>
    <dbReference type="NCBI Taxonomy" id="1455569"/>
    <lineage>
        <taxon>Bacteria</taxon>
        <taxon>Pseudomonadati</taxon>
        <taxon>Bacteroidota</taxon>
        <taxon>Flavobacteriia</taxon>
        <taxon>Flavobacteriales</taxon>
        <taxon>Flavobacteriaceae</taxon>
        <taxon>Flavobacterium</taxon>
    </lineage>
</organism>
<evidence type="ECO:0000313" key="1">
    <source>
        <dbReference type="EMBL" id="MFC0079007.1"/>
    </source>
</evidence>
<dbReference type="RefSeq" id="WP_379683555.1">
    <property type="nucleotide sequence ID" value="NZ_JBHLYW010000011.1"/>
</dbReference>
<reference evidence="1 2" key="1">
    <citation type="submission" date="2024-09" db="EMBL/GenBank/DDBJ databases">
        <authorList>
            <person name="Sun Q."/>
            <person name="Mori K."/>
        </authorList>
    </citation>
    <scope>NUCLEOTIDE SEQUENCE [LARGE SCALE GENOMIC DNA]</scope>
    <source>
        <strain evidence="1 2">CGMCC 1.12926</strain>
    </source>
</reference>
<name>A0ABV6BWE4_9FLAO</name>
<dbReference type="PROSITE" id="PS51257">
    <property type="entry name" value="PROKAR_LIPOPROTEIN"/>
    <property type="match status" value="1"/>
</dbReference>
<comment type="caution">
    <text evidence="1">The sequence shown here is derived from an EMBL/GenBank/DDBJ whole genome shotgun (WGS) entry which is preliminary data.</text>
</comment>
<dbReference type="Proteomes" id="UP001589734">
    <property type="component" value="Unassembled WGS sequence"/>
</dbReference>
<gene>
    <name evidence="1" type="ORF">ACFFLS_18305</name>
</gene>
<evidence type="ECO:0008006" key="3">
    <source>
        <dbReference type="Google" id="ProtNLM"/>
    </source>
</evidence>
<accession>A0ABV6BWE4</accession>
<dbReference type="EMBL" id="JBHLYW010000011">
    <property type="protein sequence ID" value="MFC0079007.1"/>
    <property type="molecule type" value="Genomic_DNA"/>
</dbReference>
<proteinExistence type="predicted"/>
<evidence type="ECO:0000313" key="2">
    <source>
        <dbReference type="Proteomes" id="UP001589734"/>
    </source>
</evidence>
<keyword evidence="2" id="KW-1185">Reference proteome</keyword>